<keyword evidence="2 4" id="KW-0689">Ribosomal protein</keyword>
<reference evidence="6" key="1">
    <citation type="journal article" date="2023" name="Mol. Phylogenet. Evol.">
        <title>Genome-scale phylogeny and comparative genomics of the fungal order Sordariales.</title>
        <authorList>
            <person name="Hensen N."/>
            <person name="Bonometti L."/>
            <person name="Westerberg I."/>
            <person name="Brannstrom I.O."/>
            <person name="Guillou S."/>
            <person name="Cros-Aarteil S."/>
            <person name="Calhoun S."/>
            <person name="Haridas S."/>
            <person name="Kuo A."/>
            <person name="Mondo S."/>
            <person name="Pangilinan J."/>
            <person name="Riley R."/>
            <person name="LaButti K."/>
            <person name="Andreopoulos B."/>
            <person name="Lipzen A."/>
            <person name="Chen C."/>
            <person name="Yan M."/>
            <person name="Daum C."/>
            <person name="Ng V."/>
            <person name="Clum A."/>
            <person name="Steindorff A."/>
            <person name="Ohm R.A."/>
            <person name="Martin F."/>
            <person name="Silar P."/>
            <person name="Natvig D.O."/>
            <person name="Lalanne C."/>
            <person name="Gautier V."/>
            <person name="Ament-Velasquez S.L."/>
            <person name="Kruys A."/>
            <person name="Hutchinson M.I."/>
            <person name="Powell A.J."/>
            <person name="Barry K."/>
            <person name="Miller A.N."/>
            <person name="Grigoriev I.V."/>
            <person name="Debuchy R."/>
            <person name="Gladieux P."/>
            <person name="Hiltunen Thoren M."/>
            <person name="Johannesson H."/>
        </authorList>
    </citation>
    <scope>NUCLEOTIDE SEQUENCE</scope>
    <source>
        <strain evidence="6">PSN309</strain>
    </source>
</reference>
<reference evidence="6" key="2">
    <citation type="submission" date="2023-05" db="EMBL/GenBank/DDBJ databases">
        <authorList>
            <consortium name="Lawrence Berkeley National Laboratory"/>
            <person name="Steindorff A."/>
            <person name="Hensen N."/>
            <person name="Bonometti L."/>
            <person name="Westerberg I."/>
            <person name="Brannstrom I.O."/>
            <person name="Guillou S."/>
            <person name="Cros-Aarteil S."/>
            <person name="Calhoun S."/>
            <person name="Haridas S."/>
            <person name="Kuo A."/>
            <person name="Mondo S."/>
            <person name="Pangilinan J."/>
            <person name="Riley R."/>
            <person name="Labutti K."/>
            <person name="Andreopoulos B."/>
            <person name="Lipzen A."/>
            <person name="Chen C."/>
            <person name="Yanf M."/>
            <person name="Daum C."/>
            <person name="Ng V."/>
            <person name="Clum A."/>
            <person name="Ohm R."/>
            <person name="Martin F."/>
            <person name="Silar P."/>
            <person name="Natvig D."/>
            <person name="Lalanne C."/>
            <person name="Gautier V."/>
            <person name="Ament-Velasquez S.L."/>
            <person name="Kruys A."/>
            <person name="Hutchinson M.I."/>
            <person name="Powell A.J."/>
            <person name="Barry K."/>
            <person name="Miller A.N."/>
            <person name="Grigoriev I.V."/>
            <person name="Debuchy R."/>
            <person name="Gladieux P."/>
            <person name="Thoren M.H."/>
            <person name="Johannesson H."/>
        </authorList>
    </citation>
    <scope>NUCLEOTIDE SEQUENCE</scope>
    <source>
        <strain evidence="6">PSN309</strain>
    </source>
</reference>
<comment type="caution">
    <text evidence="6">The sequence shown here is derived from an EMBL/GenBank/DDBJ whole genome shotgun (WGS) entry which is preliminary data.</text>
</comment>
<keyword evidence="7" id="KW-1185">Reference proteome</keyword>
<comment type="similarity">
    <text evidence="1 4">Belongs to the universal ribosomal protein uL22 family.</text>
</comment>
<evidence type="ECO:0000313" key="6">
    <source>
        <dbReference type="EMBL" id="KAK4189683.1"/>
    </source>
</evidence>
<dbReference type="EMBL" id="MU864373">
    <property type="protein sequence ID" value="KAK4189683.1"/>
    <property type="molecule type" value="Genomic_DNA"/>
</dbReference>
<evidence type="ECO:0000256" key="4">
    <source>
        <dbReference type="RuleBase" id="RU004005"/>
    </source>
</evidence>
<organism evidence="6 7">
    <name type="scientific">Podospora australis</name>
    <dbReference type="NCBI Taxonomy" id="1536484"/>
    <lineage>
        <taxon>Eukaryota</taxon>
        <taxon>Fungi</taxon>
        <taxon>Dikarya</taxon>
        <taxon>Ascomycota</taxon>
        <taxon>Pezizomycotina</taxon>
        <taxon>Sordariomycetes</taxon>
        <taxon>Sordariomycetidae</taxon>
        <taxon>Sordariales</taxon>
        <taxon>Podosporaceae</taxon>
        <taxon>Podospora</taxon>
    </lineage>
</organism>
<dbReference type="InterPro" id="IPR036394">
    <property type="entry name" value="Ribosomal_uL22_sf"/>
</dbReference>
<dbReference type="GO" id="GO:0015934">
    <property type="term" value="C:large ribosomal subunit"/>
    <property type="evidence" value="ECO:0007669"/>
    <property type="project" value="InterPro"/>
</dbReference>
<dbReference type="GO" id="GO:0006412">
    <property type="term" value="P:translation"/>
    <property type="evidence" value="ECO:0007669"/>
    <property type="project" value="InterPro"/>
</dbReference>
<dbReference type="PANTHER" id="PTHR13501">
    <property type="entry name" value="CHLOROPLAST 50S RIBOSOMAL PROTEIN L22-RELATED"/>
    <property type="match status" value="1"/>
</dbReference>
<evidence type="ECO:0000256" key="1">
    <source>
        <dbReference type="ARBA" id="ARBA00009451"/>
    </source>
</evidence>
<dbReference type="InterPro" id="IPR047867">
    <property type="entry name" value="Ribosomal_uL22_bac/org-type"/>
</dbReference>
<name>A0AAN7AJP3_9PEZI</name>
<dbReference type="GO" id="GO:0003735">
    <property type="term" value="F:structural constituent of ribosome"/>
    <property type="evidence" value="ECO:0007669"/>
    <property type="project" value="InterPro"/>
</dbReference>
<accession>A0AAN7AJP3</accession>
<evidence type="ECO:0000256" key="3">
    <source>
        <dbReference type="ARBA" id="ARBA00023274"/>
    </source>
</evidence>
<sequence>MSLSMPSRRLIRGAPIPSTTTTAAVTSLLPALQSLTLTPPSSRRSLSTTPSQQWFWNKKQSKKDLETPLEAQASSSRHARQDLMNRLANRIEAPSIFEDEVAPTLKAEQSQQSAAQQKALAKKNRKHFTEAGASLAKSLLARSVDPDPRSRVRWERKMLIRQIHNGTNPYSTEPRDLRIKRTERQLLSKSPWLATSVKKLVKLAHQIQGKSVSEALVQMRYSKKKMAKEVKFQLEQARDLAIVERGMGLGEAQGTILPDEEAIKIQNKDGKWLKINDPTKMYVAEAWVNRGPWRSFQADYVSRGRIFRKQKPSTSISVVLKEEKTRIRQHEEREHRKKKQGPWVHLPDRPISAQRPHYSW</sequence>
<dbReference type="InterPro" id="IPR001063">
    <property type="entry name" value="Ribosomal_uL22"/>
</dbReference>
<dbReference type="AlphaFoldDB" id="A0AAN7AJP3"/>
<dbReference type="Pfam" id="PF00237">
    <property type="entry name" value="Ribosomal_L22"/>
    <property type="match status" value="1"/>
</dbReference>
<evidence type="ECO:0000256" key="5">
    <source>
        <dbReference type="SAM" id="MobiDB-lite"/>
    </source>
</evidence>
<feature type="region of interest" description="Disordered" evidence="5">
    <location>
        <begin position="326"/>
        <end position="360"/>
    </location>
</feature>
<gene>
    <name evidence="6" type="ORF">QBC35DRAFT_134436</name>
</gene>
<proteinExistence type="inferred from homology"/>
<dbReference type="FunFam" id="3.90.470.10:FF:000017">
    <property type="entry name" value="54S ribosomal protein L22, mitochondrial"/>
    <property type="match status" value="1"/>
</dbReference>
<evidence type="ECO:0000256" key="2">
    <source>
        <dbReference type="ARBA" id="ARBA00022980"/>
    </source>
</evidence>
<dbReference type="Proteomes" id="UP001302126">
    <property type="component" value="Unassembled WGS sequence"/>
</dbReference>
<feature type="region of interest" description="Disordered" evidence="5">
    <location>
        <begin position="58"/>
        <end position="79"/>
    </location>
</feature>
<evidence type="ECO:0000313" key="7">
    <source>
        <dbReference type="Proteomes" id="UP001302126"/>
    </source>
</evidence>
<protein>
    <submittedName>
        <fullName evidence="6">Ribosomal protein L22/L17</fullName>
    </submittedName>
</protein>
<dbReference type="PANTHER" id="PTHR13501:SF10">
    <property type="entry name" value="LARGE RIBOSOMAL SUBUNIT PROTEIN UL22M"/>
    <property type="match status" value="1"/>
</dbReference>
<keyword evidence="3 4" id="KW-0687">Ribonucleoprotein</keyword>
<dbReference type="Gene3D" id="3.90.470.10">
    <property type="entry name" value="Ribosomal protein L22/L17"/>
    <property type="match status" value="1"/>
</dbReference>
<dbReference type="SUPFAM" id="SSF54843">
    <property type="entry name" value="Ribosomal protein L22"/>
    <property type="match status" value="1"/>
</dbReference>